<comment type="caution">
    <text evidence="2">The sequence shown here is derived from an EMBL/GenBank/DDBJ whole genome shotgun (WGS) entry which is preliminary data.</text>
</comment>
<gene>
    <name evidence="2" type="ORF">SAMN06295970_10354</name>
</gene>
<reference evidence="2 3" key="1">
    <citation type="submission" date="2017-05" db="EMBL/GenBank/DDBJ databases">
        <authorList>
            <person name="Varghese N."/>
            <person name="Submissions S."/>
        </authorList>
    </citation>
    <scope>NUCLEOTIDE SEQUENCE [LARGE SCALE GENOMIC DNA]</scope>
    <source>
        <strain evidence="2 3">DSM 26001</strain>
    </source>
</reference>
<dbReference type="EMBL" id="FXUL01000003">
    <property type="protein sequence ID" value="SMP51700.1"/>
    <property type="molecule type" value="Genomic_DNA"/>
</dbReference>
<feature type="transmembrane region" description="Helical" evidence="1">
    <location>
        <begin position="385"/>
        <end position="402"/>
    </location>
</feature>
<accession>A0ABY1PZI7</accession>
<proteinExistence type="predicted"/>
<organism evidence="2 3">
    <name type="scientific">Noviherbaspirillum suwonense</name>
    <dbReference type="NCBI Taxonomy" id="1224511"/>
    <lineage>
        <taxon>Bacteria</taxon>
        <taxon>Pseudomonadati</taxon>
        <taxon>Pseudomonadota</taxon>
        <taxon>Betaproteobacteria</taxon>
        <taxon>Burkholderiales</taxon>
        <taxon>Oxalobacteraceae</taxon>
        <taxon>Noviherbaspirillum</taxon>
    </lineage>
</organism>
<sequence length="495" mass="53940">MNVSAPDAARGGRPGAGGGLRQALAIDEREGFIAFAQTSAGRALLLLAAMAAVIPHFGPWTGALAAGAAMAAVVWPARRTAILFAATWLSACLNTLLGEVDTLANIRAVLAQEAMTDSLGPVLAMASLCALFIASYAVLRHVRQSPQSLIARRPLLLMLALEALLCVLGGSGLLHGWPRVLVWSAVFIFTPYLWFLPFAIADLRSRTPSPLPLQMAVLRPFWSPAYLPFGKGAAFLRKHLSKTPRETAITQIKAIKLLVWANLLFALLALLDWLFDARVAVPGVDDAIDAFLAGRPFPRLVGWAAIVLAAARYALQVAAWAHLFIGIARLAAYRLPRGSWRPLQARTLMDYFNRFHYYFKELLVDLFFMPTFFRVFRNHPRLRMFFATFMAAGVGNALWHFTRNIDVVASDGLASALASYTSYLFYAGLLAAGVGLSQVRANMGIRPAVTPLARAASFLFVWSFVIGIHVFGDGSRTHTLTERLHFMAALFGAST</sequence>
<feature type="transmembrane region" description="Helical" evidence="1">
    <location>
        <begin position="451"/>
        <end position="471"/>
    </location>
</feature>
<protein>
    <submittedName>
        <fullName evidence="2">Uncharacterized protein</fullName>
    </submittedName>
</protein>
<keyword evidence="1" id="KW-0472">Membrane</keyword>
<feature type="transmembrane region" description="Helical" evidence="1">
    <location>
        <begin position="82"/>
        <end position="98"/>
    </location>
</feature>
<evidence type="ECO:0000313" key="2">
    <source>
        <dbReference type="EMBL" id="SMP51700.1"/>
    </source>
</evidence>
<evidence type="ECO:0000256" key="1">
    <source>
        <dbReference type="SAM" id="Phobius"/>
    </source>
</evidence>
<keyword evidence="3" id="KW-1185">Reference proteome</keyword>
<dbReference type="Proteomes" id="UP001158049">
    <property type="component" value="Unassembled WGS sequence"/>
</dbReference>
<keyword evidence="1" id="KW-0812">Transmembrane</keyword>
<feature type="transmembrane region" description="Helical" evidence="1">
    <location>
        <begin position="118"/>
        <end position="139"/>
    </location>
</feature>
<keyword evidence="1" id="KW-1133">Transmembrane helix</keyword>
<name>A0ABY1PZI7_9BURK</name>
<feature type="transmembrane region" description="Helical" evidence="1">
    <location>
        <begin position="422"/>
        <end position="439"/>
    </location>
</feature>
<dbReference type="RefSeq" id="WP_283441332.1">
    <property type="nucleotide sequence ID" value="NZ_FXUL01000003.1"/>
</dbReference>
<feature type="transmembrane region" description="Helical" evidence="1">
    <location>
        <begin position="155"/>
        <end position="174"/>
    </location>
</feature>
<feature type="transmembrane region" description="Helical" evidence="1">
    <location>
        <begin position="180"/>
        <end position="201"/>
    </location>
</feature>
<evidence type="ECO:0000313" key="3">
    <source>
        <dbReference type="Proteomes" id="UP001158049"/>
    </source>
</evidence>
<feature type="transmembrane region" description="Helical" evidence="1">
    <location>
        <begin position="257"/>
        <end position="275"/>
    </location>
</feature>